<evidence type="ECO:0000313" key="1">
    <source>
        <dbReference type="EMBL" id="GAA4380709.1"/>
    </source>
</evidence>
<sequence length="315" mass="35157">MLDEPTAAEAGSAPVLAKQPPLPTIASVRTAAEVLQLLASVDAAYDHFTIDTALRVPDPRVAWRYREAGVRAWERADLDGNGRPDLVVTGLLEHGAPYPQTSAVVCLLDMGDSLVLDDLGRRYERYGPVARIVYQQGRPLLSYQDFAPPILQVDSLRDAQAFLLTYRFGGFIEYNPRPGLHGPFDSLSYKHDFAYNDFNTSKLVLNAAGTATYSACKGPVLKERGPTICEQLTATVAPVQLNELMELVNYLDADQLQPRYRAFINHVPAATLTLAYRGRRIRVYDDGEKGTFGLMRIYELLSNLRETQQWQPLQR</sequence>
<evidence type="ECO:0000313" key="2">
    <source>
        <dbReference type="Proteomes" id="UP001500454"/>
    </source>
</evidence>
<protein>
    <submittedName>
        <fullName evidence="1">Uncharacterized protein</fullName>
    </submittedName>
</protein>
<organism evidence="1 2">
    <name type="scientific">Hymenobacter koreensis</name>
    <dbReference type="NCBI Taxonomy" id="1084523"/>
    <lineage>
        <taxon>Bacteria</taxon>
        <taxon>Pseudomonadati</taxon>
        <taxon>Bacteroidota</taxon>
        <taxon>Cytophagia</taxon>
        <taxon>Cytophagales</taxon>
        <taxon>Hymenobacteraceae</taxon>
        <taxon>Hymenobacter</taxon>
    </lineage>
</organism>
<proteinExistence type="predicted"/>
<dbReference type="Proteomes" id="UP001500454">
    <property type="component" value="Unassembled WGS sequence"/>
</dbReference>
<gene>
    <name evidence="1" type="ORF">GCM10023186_19500</name>
</gene>
<name>A0ABP8IYU1_9BACT</name>
<reference evidence="2" key="1">
    <citation type="journal article" date="2019" name="Int. J. Syst. Evol. Microbiol.">
        <title>The Global Catalogue of Microorganisms (GCM) 10K type strain sequencing project: providing services to taxonomists for standard genome sequencing and annotation.</title>
        <authorList>
            <consortium name="The Broad Institute Genomics Platform"/>
            <consortium name="The Broad Institute Genome Sequencing Center for Infectious Disease"/>
            <person name="Wu L."/>
            <person name="Ma J."/>
        </authorList>
    </citation>
    <scope>NUCLEOTIDE SEQUENCE [LARGE SCALE GENOMIC DNA]</scope>
    <source>
        <strain evidence="2">JCM 17924</strain>
    </source>
</reference>
<accession>A0ABP8IYU1</accession>
<dbReference type="EMBL" id="BAABHA010000004">
    <property type="protein sequence ID" value="GAA4380709.1"/>
    <property type="molecule type" value="Genomic_DNA"/>
</dbReference>
<keyword evidence="2" id="KW-1185">Reference proteome</keyword>
<comment type="caution">
    <text evidence="1">The sequence shown here is derived from an EMBL/GenBank/DDBJ whole genome shotgun (WGS) entry which is preliminary data.</text>
</comment>